<feature type="region of interest" description="Disordered" evidence="6">
    <location>
        <begin position="514"/>
        <end position="549"/>
    </location>
</feature>
<dbReference type="InterPro" id="IPR013320">
    <property type="entry name" value="ConA-like_dom_sf"/>
</dbReference>
<feature type="compositionally biased region" description="Low complexity" evidence="6">
    <location>
        <begin position="526"/>
        <end position="546"/>
    </location>
</feature>
<dbReference type="SUPFAM" id="SSF49899">
    <property type="entry name" value="Concanavalin A-like lectins/glucanases"/>
    <property type="match status" value="1"/>
</dbReference>
<organism evidence="8 9">
    <name type="scientific">Takifugu flavidus</name>
    <name type="common">sansaifugu</name>
    <dbReference type="NCBI Taxonomy" id="433684"/>
    <lineage>
        <taxon>Eukaryota</taxon>
        <taxon>Metazoa</taxon>
        <taxon>Chordata</taxon>
        <taxon>Craniata</taxon>
        <taxon>Vertebrata</taxon>
        <taxon>Euteleostomi</taxon>
        <taxon>Actinopterygii</taxon>
        <taxon>Neopterygii</taxon>
        <taxon>Teleostei</taxon>
        <taxon>Neoteleostei</taxon>
        <taxon>Acanthomorphata</taxon>
        <taxon>Eupercaria</taxon>
        <taxon>Tetraodontiformes</taxon>
        <taxon>Tetradontoidea</taxon>
        <taxon>Tetraodontidae</taxon>
        <taxon>Takifugu</taxon>
    </lineage>
</organism>
<comment type="subcellular location">
    <subcellularLocation>
        <location evidence="1">Secreted</location>
        <location evidence="1">Extracellular space</location>
        <location evidence="1">Extracellular matrix</location>
    </subcellularLocation>
</comment>
<name>A0A5C6PIN6_9TELE</name>
<evidence type="ECO:0000256" key="2">
    <source>
        <dbReference type="ARBA" id="ARBA00022525"/>
    </source>
</evidence>
<reference evidence="8 9" key="1">
    <citation type="submission" date="2019-04" db="EMBL/GenBank/DDBJ databases">
        <title>Chromosome genome assembly for Takifugu flavidus.</title>
        <authorList>
            <person name="Xiao S."/>
        </authorList>
    </citation>
    <scope>NUCLEOTIDE SEQUENCE [LARGE SCALE GENOMIC DNA]</scope>
    <source>
        <strain evidence="8">HTHZ2018</strain>
        <tissue evidence="8">Muscle</tissue>
    </source>
</reference>
<dbReference type="GO" id="GO:0005581">
    <property type="term" value="C:collagen trimer"/>
    <property type="evidence" value="ECO:0007669"/>
    <property type="project" value="UniProtKB-KW"/>
</dbReference>
<feature type="region of interest" description="Disordered" evidence="6">
    <location>
        <begin position="269"/>
        <end position="351"/>
    </location>
</feature>
<keyword evidence="8" id="KW-0176">Collagen</keyword>
<evidence type="ECO:0000313" key="8">
    <source>
        <dbReference type="EMBL" id="TWW78766.1"/>
    </source>
</evidence>
<evidence type="ECO:0000256" key="3">
    <source>
        <dbReference type="ARBA" id="ARBA00022530"/>
    </source>
</evidence>
<dbReference type="InterPro" id="IPR050149">
    <property type="entry name" value="Collagen_superfamily"/>
</dbReference>
<evidence type="ECO:0000313" key="9">
    <source>
        <dbReference type="Proteomes" id="UP000324091"/>
    </source>
</evidence>
<sequence>MPWRDPDPLVLSRLFANGNLVTDGSCSRHILLFALCCGRMIPPHLCTGLHSPGFYIMSQFHIAELARRGTVKRVTGLSPQQVAYQIGPTFNFRINTRSAYPLGLPEEFAFEAVLRMSGSTINKNWNIWQLQTADGDEQLAVRLNGETKSVEFTFTALHAGNQTVIFSQIDSLFNDLWHNILLEVSRNSVTLFVDCHRVRSEETPARQKVSLDGFTEAKNHLDLLDLLDLQVYQELMALMGKEEQTERTAFLDLMEMQANPALRDYLGLTGPIGEPGLDGLPGQKGEPGKPGPRGAAGVGPDGPPGPPGPGGLLGEMGKSGPPGAMGVRGPQGPRGPTGPRVSSVPPLTQFENDDLQGAAGMLGSSDLCPNSCPPGTPGHPGLPGMKGHKGVKGDAGEPGKQGHKGEEGEQGGPGEVGAQGPTGPQGIRGATGLMGPKGEMGPRGLDGDPGPQGVAGAIGDRGQRGVIGEPGPPGEKGTQGPRGITGVPGPKGEAGLPGVDGREGIPGMPGAKGSIGKAGAPGEIGPQGFPGLPGSPGPKGTSGSKSNLLPRATLDNQASQEQWDQLEKQVSEANRERSGLLDLLVNRDPKVTPVSRVSLVLLVREGRKERGEKVENQDPKEIREHKVMKGTPETKAMLVMQENPALKERSVTRVNMEIGVRRATEVNLASRARLAQLDHGACRVTGVLLESEALRDLQVKSQVISTSNKSACESCKNSWRSWLPACGGQRPASRVYLENQDLRDLLGPQATAASLGMLEQEGFQVNLETEAAEDPLHEDPKVSRDPLDFLVNQANLVMVGTVETARGDVPVSPDSPAYPVLQVRTVSMATATHRPATSRQGPLTSLWM</sequence>
<feature type="region of interest" description="Disordered" evidence="6">
    <location>
        <begin position="369"/>
        <end position="499"/>
    </location>
</feature>
<evidence type="ECO:0000256" key="5">
    <source>
        <dbReference type="ARBA" id="ARBA00022737"/>
    </source>
</evidence>
<evidence type="ECO:0000256" key="1">
    <source>
        <dbReference type="ARBA" id="ARBA00004498"/>
    </source>
</evidence>
<keyword evidence="4" id="KW-0732">Signal</keyword>
<comment type="caution">
    <text evidence="8">The sequence shown here is derived from an EMBL/GenBank/DDBJ whole genome shotgun (WGS) entry which is preliminary data.</text>
</comment>
<dbReference type="InterPro" id="IPR048287">
    <property type="entry name" value="TSPN-like_N"/>
</dbReference>
<gene>
    <name evidence="8" type="ORF">D4764_11G0008870</name>
</gene>
<dbReference type="EMBL" id="RHFK02000003">
    <property type="protein sequence ID" value="TWW78766.1"/>
    <property type="molecule type" value="Genomic_DNA"/>
</dbReference>
<dbReference type="PANTHER" id="PTHR24023:SF1082">
    <property type="entry name" value="COLLAGEN TRIPLE HELIX REPEAT"/>
    <property type="match status" value="1"/>
</dbReference>
<protein>
    <submittedName>
        <fullName evidence="8">Collagen alpha-1(IX) chain</fullName>
    </submittedName>
</protein>
<evidence type="ECO:0000259" key="7">
    <source>
        <dbReference type="SMART" id="SM00210"/>
    </source>
</evidence>
<dbReference type="AlphaFoldDB" id="A0A5C6PIN6"/>
<keyword evidence="3" id="KW-0272">Extracellular matrix</keyword>
<evidence type="ECO:0000256" key="4">
    <source>
        <dbReference type="ARBA" id="ARBA00022729"/>
    </source>
</evidence>
<dbReference type="PANTHER" id="PTHR24023">
    <property type="entry name" value="COLLAGEN ALPHA"/>
    <property type="match status" value="1"/>
</dbReference>
<keyword evidence="2" id="KW-0964">Secreted</keyword>
<proteinExistence type="predicted"/>
<dbReference type="Proteomes" id="UP000324091">
    <property type="component" value="Chromosome 11"/>
</dbReference>
<dbReference type="GO" id="GO:0031012">
    <property type="term" value="C:extracellular matrix"/>
    <property type="evidence" value="ECO:0007669"/>
    <property type="project" value="TreeGrafter"/>
</dbReference>
<feature type="domain" description="Thrombospondin-like N-terminal" evidence="7">
    <location>
        <begin position="53"/>
        <end position="233"/>
    </location>
</feature>
<dbReference type="GO" id="GO:0005615">
    <property type="term" value="C:extracellular space"/>
    <property type="evidence" value="ECO:0007669"/>
    <property type="project" value="TreeGrafter"/>
</dbReference>
<accession>A0A5C6PIN6</accession>
<dbReference type="Gene3D" id="2.60.120.200">
    <property type="match status" value="1"/>
</dbReference>
<dbReference type="Gene3D" id="1.20.5.320">
    <property type="entry name" value="6-Phosphogluconate Dehydrogenase, domain 3"/>
    <property type="match status" value="1"/>
</dbReference>
<dbReference type="InterPro" id="IPR008160">
    <property type="entry name" value="Collagen"/>
</dbReference>
<dbReference type="Pfam" id="PF01391">
    <property type="entry name" value="Collagen"/>
    <property type="match status" value="1"/>
</dbReference>
<dbReference type="SMART" id="SM00210">
    <property type="entry name" value="TSPN"/>
    <property type="match status" value="1"/>
</dbReference>
<keyword evidence="5" id="KW-0677">Repeat</keyword>
<keyword evidence="9" id="KW-1185">Reference proteome</keyword>
<evidence type="ECO:0000256" key="6">
    <source>
        <dbReference type="SAM" id="MobiDB-lite"/>
    </source>
</evidence>